<evidence type="ECO:0000313" key="2">
    <source>
        <dbReference type="Proteomes" id="UP000663090"/>
    </source>
</evidence>
<reference evidence="1 2" key="1">
    <citation type="submission" date="2021-02" db="EMBL/GenBank/DDBJ databases">
        <title>De Novo genome assembly of isolated myxobacteria.</title>
        <authorList>
            <person name="Stevens D.C."/>
        </authorList>
    </citation>
    <scope>NUCLEOTIDE SEQUENCE [LARGE SCALE GENOMIC DNA]</scope>
    <source>
        <strain evidence="1 2">SCHIC003</strain>
    </source>
</reference>
<dbReference type="RefSeq" id="WP_206718944.1">
    <property type="nucleotide sequence ID" value="NZ_CP071091.1"/>
</dbReference>
<organism evidence="1 2">
    <name type="scientific">Myxococcus landrumensis</name>
    <dbReference type="NCBI Taxonomy" id="2813577"/>
    <lineage>
        <taxon>Bacteria</taxon>
        <taxon>Pseudomonadati</taxon>
        <taxon>Myxococcota</taxon>
        <taxon>Myxococcia</taxon>
        <taxon>Myxococcales</taxon>
        <taxon>Cystobacterineae</taxon>
        <taxon>Myxococcaceae</taxon>
        <taxon>Myxococcus</taxon>
    </lineage>
</organism>
<name>A0ABX7NEU7_9BACT</name>
<dbReference type="Proteomes" id="UP000663090">
    <property type="component" value="Chromosome"/>
</dbReference>
<evidence type="ECO:0008006" key="3">
    <source>
        <dbReference type="Google" id="ProtNLM"/>
    </source>
</evidence>
<sequence length="48" mass="5094">MKSLLKRRTSTEAPAASAAKTLCCVLVPQRALRLSALVLDAKRAEGTP</sequence>
<protein>
    <recommendedName>
        <fullName evidence="3">Lipoprotein</fullName>
    </recommendedName>
</protein>
<dbReference type="EMBL" id="CP071091">
    <property type="protein sequence ID" value="QSQ17315.1"/>
    <property type="molecule type" value="Genomic_DNA"/>
</dbReference>
<evidence type="ECO:0000313" key="1">
    <source>
        <dbReference type="EMBL" id="QSQ17315.1"/>
    </source>
</evidence>
<proteinExistence type="predicted"/>
<keyword evidence="2" id="KW-1185">Reference proteome</keyword>
<gene>
    <name evidence="1" type="ORF">JY572_15160</name>
</gene>
<accession>A0ABX7NEU7</accession>